<keyword evidence="5" id="KW-0677">Repeat</keyword>
<dbReference type="PANTHER" id="PTHR12626">
    <property type="entry name" value="PROGRAMMED CELL DEATH 4"/>
    <property type="match status" value="1"/>
</dbReference>
<dbReference type="GO" id="GO:0045892">
    <property type="term" value="P:negative regulation of DNA-templated transcription"/>
    <property type="evidence" value="ECO:0007669"/>
    <property type="project" value="InterPro"/>
</dbReference>
<dbReference type="PROSITE" id="PS51366">
    <property type="entry name" value="MI"/>
    <property type="match status" value="2"/>
</dbReference>
<feature type="domain" description="MI" evidence="8">
    <location>
        <begin position="324"/>
        <end position="447"/>
    </location>
</feature>
<feature type="compositionally biased region" description="Gly residues" evidence="7">
    <location>
        <begin position="109"/>
        <end position="120"/>
    </location>
</feature>
<evidence type="ECO:0000256" key="1">
    <source>
        <dbReference type="ARBA" id="ARBA00004496"/>
    </source>
</evidence>
<evidence type="ECO:0000313" key="9">
    <source>
        <dbReference type="EMBL" id="CAD7250093.1"/>
    </source>
</evidence>
<dbReference type="SMART" id="SM00544">
    <property type="entry name" value="MA3"/>
    <property type="match status" value="2"/>
</dbReference>
<dbReference type="FunFam" id="1.25.40.180:FF:000008">
    <property type="entry name" value="Programmed cell death protein 4"/>
    <property type="match status" value="1"/>
</dbReference>
<dbReference type="GO" id="GO:0005634">
    <property type="term" value="C:nucleus"/>
    <property type="evidence" value="ECO:0007669"/>
    <property type="project" value="TreeGrafter"/>
</dbReference>
<evidence type="ECO:0000313" key="10">
    <source>
        <dbReference type="Proteomes" id="UP000677054"/>
    </source>
</evidence>
<keyword evidence="4" id="KW-0963">Cytoplasm</keyword>
<evidence type="ECO:0000256" key="7">
    <source>
        <dbReference type="SAM" id="MobiDB-lite"/>
    </source>
</evidence>
<evidence type="ECO:0000256" key="5">
    <source>
        <dbReference type="ARBA" id="ARBA00022737"/>
    </source>
</evidence>
<evidence type="ECO:0000256" key="2">
    <source>
        <dbReference type="ARBA" id="ARBA00005497"/>
    </source>
</evidence>
<organism evidence="9">
    <name type="scientific">Darwinula stevensoni</name>
    <dbReference type="NCBI Taxonomy" id="69355"/>
    <lineage>
        <taxon>Eukaryota</taxon>
        <taxon>Metazoa</taxon>
        <taxon>Ecdysozoa</taxon>
        <taxon>Arthropoda</taxon>
        <taxon>Crustacea</taxon>
        <taxon>Oligostraca</taxon>
        <taxon>Ostracoda</taxon>
        <taxon>Podocopa</taxon>
        <taxon>Podocopida</taxon>
        <taxon>Darwinulocopina</taxon>
        <taxon>Darwinuloidea</taxon>
        <taxon>Darwinulidae</taxon>
        <taxon>Darwinula</taxon>
    </lineage>
</organism>
<feature type="region of interest" description="Disordered" evidence="7">
    <location>
        <begin position="91"/>
        <end position="122"/>
    </location>
</feature>
<protein>
    <recommendedName>
        <fullName evidence="3">Programmed cell death protein 4</fullName>
    </recommendedName>
</protein>
<dbReference type="OrthoDB" id="414546at2759"/>
<accession>A0A7R9FPI1</accession>
<dbReference type="InterPro" id="IPR039778">
    <property type="entry name" value="PDCD4"/>
</dbReference>
<proteinExistence type="inferred from homology"/>
<dbReference type="InterPro" id="IPR003891">
    <property type="entry name" value="Initiation_fac_eIF4g_MI"/>
</dbReference>
<dbReference type="SUPFAM" id="SSF48371">
    <property type="entry name" value="ARM repeat"/>
    <property type="match status" value="2"/>
</dbReference>
<evidence type="ECO:0000259" key="8">
    <source>
        <dbReference type="PROSITE" id="PS51366"/>
    </source>
</evidence>
<feature type="domain" description="MI" evidence="8">
    <location>
        <begin position="161"/>
        <end position="282"/>
    </location>
</feature>
<dbReference type="PANTHER" id="PTHR12626:SF0">
    <property type="entry name" value="PROGRAMMED CELL DEATH PROTEIN 4"/>
    <property type="match status" value="1"/>
</dbReference>
<dbReference type="Proteomes" id="UP000677054">
    <property type="component" value="Unassembled WGS sequence"/>
</dbReference>
<name>A0A7R9FPI1_9CRUS</name>
<keyword evidence="10" id="KW-1185">Reference proteome</keyword>
<gene>
    <name evidence="9" type="ORF">DSTB1V02_LOCUS9876</name>
</gene>
<comment type="subcellular location">
    <subcellularLocation>
        <location evidence="1">Cytoplasm</location>
    </subcellularLocation>
</comment>
<evidence type="ECO:0000256" key="3">
    <source>
        <dbReference type="ARBA" id="ARBA00014414"/>
    </source>
</evidence>
<dbReference type="FunFam" id="1.25.40.180:FF:000009">
    <property type="entry name" value="programmed cell death protein 4"/>
    <property type="match status" value="1"/>
</dbReference>
<evidence type="ECO:0000256" key="4">
    <source>
        <dbReference type="ARBA" id="ARBA00022490"/>
    </source>
</evidence>
<dbReference type="EMBL" id="CAJPEV010002649">
    <property type="protein sequence ID" value="CAG0897625.1"/>
    <property type="molecule type" value="Genomic_DNA"/>
</dbReference>
<evidence type="ECO:0000256" key="6">
    <source>
        <dbReference type="ARBA" id="ARBA00023242"/>
    </source>
</evidence>
<reference evidence="9" key="1">
    <citation type="submission" date="2020-11" db="EMBL/GenBank/DDBJ databases">
        <authorList>
            <person name="Tran Van P."/>
        </authorList>
    </citation>
    <scope>NUCLEOTIDE SEQUENCE</scope>
</reference>
<dbReference type="InterPro" id="IPR016024">
    <property type="entry name" value="ARM-type_fold"/>
</dbReference>
<dbReference type="AlphaFoldDB" id="A0A7R9FPI1"/>
<dbReference type="Pfam" id="PF02847">
    <property type="entry name" value="MA3"/>
    <property type="match status" value="2"/>
</dbReference>
<keyword evidence="6" id="KW-0539">Nucleus</keyword>
<sequence length="472" mass="52219">MAAAHTEKIIEEQEVTDNKDVDVVAELEQPKTGVTGIQGDLGKLDTVSAAADRRVNRRAKRHGRTMQGEFGLLNGQAPNGLHGNHLRLELRSQKNSRRPRNGHGRGLPKKGGGGGKGVWGKPGSELQVQEVDEADPNYDSDSMGSKDVQLEEVVPELTDEEVRKALKPIFLEYFEHGDTEEVAASLEEVNLLSQRHQVVCLSVEFAMDRKPSQREMTSVLLADLFGRTIMRKDFAKGFDKLLSDLPDLTLDTPDAPIILGNFMARAIADDCLPPAFLMGYKGKVDCDHARAALARADTLLSMKHGLVRLDNVWGVGGGLRPVNALVRQMVLLLEEYLSSKDSKEAQRCLRDLEVPHFHHELVYEAVVMAMEKMTEEAEDAMVALLKCFSDAVIITLDQMTNGFLRVYEDMPDICLDVPAAYYMLEKVVNKCQAAGFLSNDVISKLPSRGRKRFVSEGDGGRLKDASYVSPYV</sequence>
<dbReference type="EMBL" id="LR902166">
    <property type="protein sequence ID" value="CAD7250093.1"/>
    <property type="molecule type" value="Genomic_DNA"/>
</dbReference>
<comment type="similarity">
    <text evidence="2">Belongs to the PDCD4 family.</text>
</comment>
<dbReference type="Gene3D" id="1.25.40.180">
    <property type="match status" value="2"/>
</dbReference>
<dbReference type="GO" id="GO:0005829">
    <property type="term" value="C:cytosol"/>
    <property type="evidence" value="ECO:0007669"/>
    <property type="project" value="TreeGrafter"/>
</dbReference>
<feature type="compositionally biased region" description="Basic residues" evidence="7">
    <location>
        <begin position="94"/>
        <end position="108"/>
    </location>
</feature>